<dbReference type="Proteomes" id="UP001218188">
    <property type="component" value="Unassembled WGS sequence"/>
</dbReference>
<sequence>FLFLFNLFFYLRSFFRWLLTWTRIWVEFIAGIYPWPPDTDNPKSAFSEPCFAHHVCTLLEQSCRCAFSFIWTWVEFTKFQLVRGVNLTPRRIIPF</sequence>
<dbReference type="AlphaFoldDB" id="A0AAD6WRG7"/>
<dbReference type="EMBL" id="JARJCM010000208">
    <property type="protein sequence ID" value="KAJ7022522.1"/>
    <property type="molecule type" value="Genomic_DNA"/>
</dbReference>
<comment type="caution">
    <text evidence="1">The sequence shown here is derived from an EMBL/GenBank/DDBJ whole genome shotgun (WGS) entry which is preliminary data.</text>
</comment>
<protein>
    <submittedName>
        <fullName evidence="1">Uncharacterized protein</fullName>
    </submittedName>
</protein>
<proteinExistence type="predicted"/>
<accession>A0AAD6WRG7</accession>
<keyword evidence="2" id="KW-1185">Reference proteome</keyword>
<feature type="non-terminal residue" evidence="1">
    <location>
        <position position="1"/>
    </location>
</feature>
<evidence type="ECO:0000313" key="2">
    <source>
        <dbReference type="Proteomes" id="UP001218188"/>
    </source>
</evidence>
<feature type="non-terminal residue" evidence="1">
    <location>
        <position position="95"/>
    </location>
</feature>
<gene>
    <name evidence="1" type="ORF">C8F04DRAFT_1137881</name>
</gene>
<reference evidence="1" key="1">
    <citation type="submission" date="2023-03" db="EMBL/GenBank/DDBJ databases">
        <title>Massive genome expansion in bonnet fungi (Mycena s.s.) driven by repeated elements and novel gene families across ecological guilds.</title>
        <authorList>
            <consortium name="Lawrence Berkeley National Laboratory"/>
            <person name="Harder C.B."/>
            <person name="Miyauchi S."/>
            <person name="Viragh M."/>
            <person name="Kuo A."/>
            <person name="Thoen E."/>
            <person name="Andreopoulos B."/>
            <person name="Lu D."/>
            <person name="Skrede I."/>
            <person name="Drula E."/>
            <person name="Henrissat B."/>
            <person name="Morin E."/>
            <person name="Kohler A."/>
            <person name="Barry K."/>
            <person name="LaButti K."/>
            <person name="Morin E."/>
            <person name="Salamov A."/>
            <person name="Lipzen A."/>
            <person name="Mereny Z."/>
            <person name="Hegedus B."/>
            <person name="Baldrian P."/>
            <person name="Stursova M."/>
            <person name="Weitz H."/>
            <person name="Taylor A."/>
            <person name="Grigoriev I.V."/>
            <person name="Nagy L.G."/>
            <person name="Martin F."/>
            <person name="Kauserud H."/>
        </authorList>
    </citation>
    <scope>NUCLEOTIDE SEQUENCE</scope>
    <source>
        <strain evidence="1">CBHHK200</strain>
    </source>
</reference>
<organism evidence="1 2">
    <name type="scientific">Mycena alexandri</name>
    <dbReference type="NCBI Taxonomy" id="1745969"/>
    <lineage>
        <taxon>Eukaryota</taxon>
        <taxon>Fungi</taxon>
        <taxon>Dikarya</taxon>
        <taxon>Basidiomycota</taxon>
        <taxon>Agaricomycotina</taxon>
        <taxon>Agaricomycetes</taxon>
        <taxon>Agaricomycetidae</taxon>
        <taxon>Agaricales</taxon>
        <taxon>Marasmiineae</taxon>
        <taxon>Mycenaceae</taxon>
        <taxon>Mycena</taxon>
    </lineage>
</organism>
<evidence type="ECO:0000313" key="1">
    <source>
        <dbReference type="EMBL" id="KAJ7022522.1"/>
    </source>
</evidence>
<name>A0AAD6WRG7_9AGAR</name>